<accession>A0A5Q2RM77</accession>
<keyword evidence="3" id="KW-1185">Reference proteome</keyword>
<evidence type="ECO:0000256" key="1">
    <source>
        <dbReference type="SAM" id="Phobius"/>
    </source>
</evidence>
<dbReference type="EMBL" id="CP045851">
    <property type="protein sequence ID" value="QGG95526.1"/>
    <property type="molecule type" value="Genomic_DNA"/>
</dbReference>
<keyword evidence="1" id="KW-0812">Transmembrane</keyword>
<sequence length="51" mass="5450">MSKRVTPKGTSEPDDLPTLRERSPVVWWVAVLAVVGLVVGSFASALLVMLA</sequence>
<proteinExistence type="predicted"/>
<evidence type="ECO:0000313" key="2">
    <source>
        <dbReference type="EMBL" id="QGG95526.1"/>
    </source>
</evidence>
<dbReference type="RefSeq" id="WP_153759633.1">
    <property type="nucleotide sequence ID" value="NZ_CP045851.1"/>
</dbReference>
<gene>
    <name evidence="2" type="ORF">GH723_10695</name>
</gene>
<organism evidence="2 3">
    <name type="scientific">Actinomarinicola tropica</name>
    <dbReference type="NCBI Taxonomy" id="2789776"/>
    <lineage>
        <taxon>Bacteria</taxon>
        <taxon>Bacillati</taxon>
        <taxon>Actinomycetota</taxon>
        <taxon>Acidimicrobiia</taxon>
        <taxon>Acidimicrobiales</taxon>
        <taxon>Iamiaceae</taxon>
        <taxon>Actinomarinicola</taxon>
    </lineage>
</organism>
<keyword evidence="1" id="KW-0472">Membrane</keyword>
<dbReference type="AlphaFoldDB" id="A0A5Q2RM77"/>
<evidence type="ECO:0000313" key="3">
    <source>
        <dbReference type="Proteomes" id="UP000334019"/>
    </source>
</evidence>
<dbReference type="Proteomes" id="UP000334019">
    <property type="component" value="Chromosome"/>
</dbReference>
<keyword evidence="1" id="KW-1133">Transmembrane helix</keyword>
<dbReference type="KEGG" id="atq:GH723_10695"/>
<feature type="transmembrane region" description="Helical" evidence="1">
    <location>
        <begin position="25"/>
        <end position="50"/>
    </location>
</feature>
<protein>
    <submittedName>
        <fullName evidence="2">Uncharacterized protein</fullName>
    </submittedName>
</protein>
<name>A0A5Q2RM77_9ACTN</name>
<reference evidence="2 3" key="1">
    <citation type="submission" date="2019-11" db="EMBL/GenBank/DDBJ databases">
        <authorList>
            <person name="He Y."/>
        </authorList>
    </citation>
    <scope>NUCLEOTIDE SEQUENCE [LARGE SCALE GENOMIC DNA]</scope>
    <source>
        <strain evidence="2 3">SCSIO 58843</strain>
    </source>
</reference>